<dbReference type="AlphaFoldDB" id="A0A1B0ZJC1"/>
<proteinExistence type="predicted"/>
<name>A0A1B0ZJC1_9MICO</name>
<sequence>MRSLSFRTLDLCGCSGAEAIRPAGTCAAHRARTTPTVSCTYHCKCKKHAPTRGPSRTDVIVRSSAGVRVPCQREDVVNSCQM</sequence>
<protein>
    <submittedName>
        <fullName evidence="1">Uncharacterized protein</fullName>
    </submittedName>
</protein>
<dbReference type="Proteomes" id="UP000092596">
    <property type="component" value="Chromosome"/>
</dbReference>
<reference evidence="1 2" key="1">
    <citation type="submission" date="2015-06" db="EMBL/GenBank/DDBJ databases">
        <title>Investigation of pathophysiology for high-risk pregnancy and development of treatment modality based on it.</title>
        <authorList>
            <person name="Kim B.-C."/>
            <person name="Lim S."/>
        </authorList>
    </citation>
    <scope>NUCLEOTIDE SEQUENCE [LARGE SCALE GENOMIC DNA]</scope>
    <source>
        <strain evidence="1 2">AD1-86</strain>
    </source>
</reference>
<evidence type="ECO:0000313" key="2">
    <source>
        <dbReference type="Proteomes" id="UP000092596"/>
    </source>
</evidence>
<accession>A0A1B0ZJC1</accession>
<dbReference type="STRING" id="1630135.DAD186_15750"/>
<dbReference type="KEGG" id="dva:DAD186_15750"/>
<evidence type="ECO:0000313" key="1">
    <source>
        <dbReference type="EMBL" id="ANP28125.1"/>
    </source>
</evidence>
<organism evidence="1 2">
    <name type="scientific">Dermabacter vaginalis</name>
    <dbReference type="NCBI Taxonomy" id="1630135"/>
    <lineage>
        <taxon>Bacteria</taxon>
        <taxon>Bacillati</taxon>
        <taxon>Actinomycetota</taxon>
        <taxon>Actinomycetes</taxon>
        <taxon>Micrococcales</taxon>
        <taxon>Dermabacteraceae</taxon>
        <taxon>Dermabacter</taxon>
    </lineage>
</organism>
<gene>
    <name evidence="1" type="ORF">DAD186_15750</name>
</gene>
<dbReference type="EMBL" id="CP012117">
    <property type="protein sequence ID" value="ANP28125.1"/>
    <property type="molecule type" value="Genomic_DNA"/>
</dbReference>